<feature type="region of interest" description="Disordered" evidence="1">
    <location>
        <begin position="168"/>
        <end position="233"/>
    </location>
</feature>
<feature type="compositionally biased region" description="Polar residues" evidence="1">
    <location>
        <begin position="362"/>
        <end position="371"/>
    </location>
</feature>
<dbReference type="InterPro" id="IPR010730">
    <property type="entry name" value="HET"/>
</dbReference>
<feature type="region of interest" description="Disordered" evidence="1">
    <location>
        <begin position="453"/>
        <end position="475"/>
    </location>
</feature>
<gene>
    <name evidence="3" type="ORF">BU23DRAFT_531979</name>
</gene>
<dbReference type="OrthoDB" id="5386682at2759"/>
<accession>A0A6A5VLW7</accession>
<feature type="compositionally biased region" description="Polar residues" evidence="1">
    <location>
        <begin position="108"/>
        <end position="133"/>
    </location>
</feature>
<dbReference type="InterPro" id="IPR052895">
    <property type="entry name" value="HetReg/Transcr_Mod"/>
</dbReference>
<evidence type="ECO:0000313" key="3">
    <source>
        <dbReference type="EMBL" id="KAF1974397.1"/>
    </source>
</evidence>
<dbReference type="Pfam" id="PF06985">
    <property type="entry name" value="HET"/>
    <property type="match status" value="1"/>
</dbReference>
<protein>
    <recommendedName>
        <fullName evidence="2">Heterokaryon incompatibility domain-containing protein</fullName>
    </recommendedName>
</protein>
<evidence type="ECO:0000259" key="2">
    <source>
        <dbReference type="Pfam" id="PF06985"/>
    </source>
</evidence>
<feature type="compositionally biased region" description="Basic and acidic residues" evidence="1">
    <location>
        <begin position="372"/>
        <end position="387"/>
    </location>
</feature>
<feature type="compositionally biased region" description="Basic and acidic residues" evidence="1">
    <location>
        <begin position="538"/>
        <end position="549"/>
    </location>
</feature>
<proteinExistence type="predicted"/>
<evidence type="ECO:0000313" key="4">
    <source>
        <dbReference type="Proteomes" id="UP000800036"/>
    </source>
</evidence>
<feature type="compositionally biased region" description="Basic and acidic residues" evidence="1">
    <location>
        <begin position="169"/>
        <end position="183"/>
    </location>
</feature>
<feature type="region of interest" description="Disordered" evidence="1">
    <location>
        <begin position="535"/>
        <end position="557"/>
    </location>
</feature>
<feature type="domain" description="Heterokaryon incompatibility" evidence="2">
    <location>
        <begin position="618"/>
        <end position="793"/>
    </location>
</feature>
<evidence type="ECO:0000256" key="1">
    <source>
        <dbReference type="SAM" id="MobiDB-lite"/>
    </source>
</evidence>
<name>A0A6A5VLW7_9PLEO</name>
<dbReference type="PANTHER" id="PTHR24148">
    <property type="entry name" value="ANKYRIN REPEAT DOMAIN-CONTAINING PROTEIN 39 HOMOLOG-RELATED"/>
    <property type="match status" value="1"/>
</dbReference>
<dbReference type="Proteomes" id="UP000800036">
    <property type="component" value="Unassembled WGS sequence"/>
</dbReference>
<feature type="compositionally biased region" description="Polar residues" evidence="1">
    <location>
        <begin position="316"/>
        <end position="344"/>
    </location>
</feature>
<dbReference type="Pfam" id="PF26639">
    <property type="entry name" value="Het-6_barrel"/>
    <property type="match status" value="1"/>
</dbReference>
<dbReference type="PANTHER" id="PTHR24148:SF64">
    <property type="entry name" value="HETEROKARYON INCOMPATIBILITY DOMAIN-CONTAINING PROTEIN"/>
    <property type="match status" value="1"/>
</dbReference>
<organism evidence="3 4">
    <name type="scientific">Bimuria novae-zelandiae CBS 107.79</name>
    <dbReference type="NCBI Taxonomy" id="1447943"/>
    <lineage>
        <taxon>Eukaryota</taxon>
        <taxon>Fungi</taxon>
        <taxon>Dikarya</taxon>
        <taxon>Ascomycota</taxon>
        <taxon>Pezizomycotina</taxon>
        <taxon>Dothideomycetes</taxon>
        <taxon>Pleosporomycetidae</taxon>
        <taxon>Pleosporales</taxon>
        <taxon>Massarineae</taxon>
        <taxon>Didymosphaeriaceae</taxon>
        <taxon>Bimuria</taxon>
    </lineage>
</organism>
<feature type="region of interest" description="Disordered" evidence="1">
    <location>
        <begin position="316"/>
        <end position="395"/>
    </location>
</feature>
<dbReference type="AlphaFoldDB" id="A0A6A5VLW7"/>
<sequence>MTSTGWQKNLASANMSFIAGDVAAGKVENDPALAPSETSQGSTSTIGKAVEKYPQVQGPLKDQMMIVNTGDVMMTNYAIANTESLSLLEERRRLLELVENIPNPPGQPQNDNVNVPSDGQSTELTKNSMSGTSDADEDLQLEDPLKIRMMANSASANTMFINLLQGHRRPPEFGDAKPNRSDSMDFESEPPPGLPQSDHINVPIGDQNTDLTGDFMSGTADAPTPNKKPPVNHVSSRRLSVEDAAFPLVEEESLPEANDLYDFESSPDNTFYTFPGFDYGHAGQQLGIINIGFLHGLEASSTSSPSFHFNEFVTQPSEDQSNDRFSISNTFSGEHGNALNQRDSFQAFPDEPKRVPEFDSMSFAQPNTYTEVTERAARSYEDQDDRGISGIKRPVHTGNSYVGELAQSSSHPSKVSRYAAIAQQQQQQQNMLFLHSLRPSTSQVPMANMEFSARDQKRLRRHPPSTSPDSVVEDPVLEQEAFTPPLEPTTGPSRGDMIEGFADSSNMTSYFPSHFANREFLGRDLASLYSLQPTSRTLNDHSTNEDQKRTNSVSQDDDLSSSRLIEIDLDAYPTFRYSPLSKERPGSVRLVKLQNLSTANDIYCEIVCADMYQDDMEYICLSYCWGDGGRDRIIYIKEANGPNARHRSLAITENLYCALRSLQASETYSTRLMWIDMISINQNDLRERADQVALMKSIYDKAEDVVVWLGGSQSAQTARPIISWIYESLLAKTGLKAASIAGSEGLKLNQEHLYLLKEFTTVDIPGSSPIQAYELLAQFFSLPWFRRVWVLQEASSHRTVTARIGEYTLPFEAIIIAALWQSFLTRSYTSLSDVELGHARSGQGYLPELWLNLLHTRKPRGLPIIELVCRARDFQASDPRDKLFAMLGLANDVYTSSGLLPYYLQPDYTISKDAVYMRFAKGIIAQTGNLDILSAVNTFSGQPNEASATWMPQLDVPIATIRGLGFPRKYNAAFATKQVLNATTNDCDANLLSLSGFVVDTVGYKVSSLLTLSPQLHLQVDSDVEAVTDLWSRYVIGMAYCNSAQKRAKLQAYVNTITAAGFAVPRSFPEYPLGQVEPPQNVPSIIADFAAYWAREDRKFSILDVDRAKFVEYAKTGDADQFAVLAGKACHERKFFYIGNSRMGLCPRNAKEGDKIVVLYGGSVPYVLRQKAGDTWAFVGECYVDGLMFGEVQKLKEDLNIAEQVFHIR</sequence>
<keyword evidence="4" id="KW-1185">Reference proteome</keyword>
<reference evidence="3" key="1">
    <citation type="journal article" date="2020" name="Stud. Mycol.">
        <title>101 Dothideomycetes genomes: a test case for predicting lifestyles and emergence of pathogens.</title>
        <authorList>
            <person name="Haridas S."/>
            <person name="Albert R."/>
            <person name="Binder M."/>
            <person name="Bloem J."/>
            <person name="Labutti K."/>
            <person name="Salamov A."/>
            <person name="Andreopoulos B."/>
            <person name="Baker S."/>
            <person name="Barry K."/>
            <person name="Bills G."/>
            <person name="Bluhm B."/>
            <person name="Cannon C."/>
            <person name="Castanera R."/>
            <person name="Culley D."/>
            <person name="Daum C."/>
            <person name="Ezra D."/>
            <person name="Gonzalez J."/>
            <person name="Henrissat B."/>
            <person name="Kuo A."/>
            <person name="Liang C."/>
            <person name="Lipzen A."/>
            <person name="Lutzoni F."/>
            <person name="Magnuson J."/>
            <person name="Mondo S."/>
            <person name="Nolan M."/>
            <person name="Ohm R."/>
            <person name="Pangilinan J."/>
            <person name="Park H.-J."/>
            <person name="Ramirez L."/>
            <person name="Alfaro M."/>
            <person name="Sun H."/>
            <person name="Tritt A."/>
            <person name="Yoshinaga Y."/>
            <person name="Zwiers L.-H."/>
            <person name="Turgeon B."/>
            <person name="Goodwin S."/>
            <person name="Spatafora J."/>
            <person name="Crous P."/>
            <person name="Grigoriev I."/>
        </authorList>
    </citation>
    <scope>NUCLEOTIDE SEQUENCE</scope>
    <source>
        <strain evidence="3">CBS 107.79</strain>
    </source>
</reference>
<dbReference type="EMBL" id="ML976675">
    <property type="protein sequence ID" value="KAF1974397.1"/>
    <property type="molecule type" value="Genomic_DNA"/>
</dbReference>
<feature type="region of interest" description="Disordered" evidence="1">
    <location>
        <begin position="100"/>
        <end position="138"/>
    </location>
</feature>